<dbReference type="GO" id="GO:0008483">
    <property type="term" value="F:transaminase activity"/>
    <property type="evidence" value="ECO:0007669"/>
    <property type="project" value="UniProtKB-KW"/>
</dbReference>
<evidence type="ECO:0000256" key="4">
    <source>
        <dbReference type="ARBA" id="ARBA00022898"/>
    </source>
</evidence>
<dbReference type="Pfam" id="PF00202">
    <property type="entry name" value="Aminotran_3"/>
    <property type="match status" value="1"/>
</dbReference>
<dbReference type="PANTHER" id="PTHR43094:SF1">
    <property type="entry name" value="AMINOTRANSFERASE CLASS-III"/>
    <property type="match status" value="1"/>
</dbReference>
<accession>A0AB39HTQ8</accession>
<keyword evidence="3" id="KW-0808">Transferase</keyword>
<evidence type="ECO:0000256" key="1">
    <source>
        <dbReference type="ARBA" id="ARBA00008954"/>
    </source>
</evidence>
<dbReference type="InterPro" id="IPR015422">
    <property type="entry name" value="PyrdxlP-dep_Trfase_small"/>
</dbReference>
<evidence type="ECO:0000256" key="2">
    <source>
        <dbReference type="ARBA" id="ARBA00022576"/>
    </source>
</evidence>
<dbReference type="PROSITE" id="PS00600">
    <property type="entry name" value="AA_TRANSFER_CLASS_3"/>
    <property type="match status" value="1"/>
</dbReference>
<dbReference type="InterPro" id="IPR049704">
    <property type="entry name" value="Aminotrans_3_PPA_site"/>
</dbReference>
<dbReference type="SUPFAM" id="SSF53383">
    <property type="entry name" value="PLP-dependent transferases"/>
    <property type="match status" value="1"/>
</dbReference>
<reference evidence="6" key="1">
    <citation type="submission" date="2024-07" db="EMBL/GenBank/DDBJ databases">
        <title>Halotolerant mesophilic bacterium Ornithinibacillus sp. 4-3, sp. nov., isolated from soil.</title>
        <authorList>
            <person name="Sidarenka A.V."/>
            <person name="Guliayeva D.E."/>
            <person name="Leanovich S.I."/>
            <person name="Hileuskaya K.S."/>
            <person name="Akhremchuk A.E."/>
            <person name="Sikolenko M.A."/>
            <person name="Valentovich L.N."/>
        </authorList>
    </citation>
    <scope>NUCLEOTIDE SEQUENCE</scope>
    <source>
        <strain evidence="6">4-3</strain>
    </source>
</reference>
<dbReference type="AlphaFoldDB" id="A0AB39HTQ8"/>
<dbReference type="InterPro" id="IPR015424">
    <property type="entry name" value="PyrdxlP-dep_Trfase"/>
</dbReference>
<comment type="similarity">
    <text evidence="1 5">Belongs to the class-III pyridoxal-phosphate-dependent aminotransferase family.</text>
</comment>
<evidence type="ECO:0000256" key="5">
    <source>
        <dbReference type="RuleBase" id="RU003560"/>
    </source>
</evidence>
<dbReference type="CDD" id="cd00610">
    <property type="entry name" value="OAT_like"/>
    <property type="match status" value="1"/>
</dbReference>
<proteinExistence type="inferred from homology"/>
<sequence>MAMEIKKTKIEELVNIDKKHFLHPSTNPKVHAENGPPIIFTEGNGIFVKDVHGDTYMDAMSMLWNVNLGHGVKELAEVGKEQIGKLAYASAFKGFSNEPAIELSKKLADIAPGDLNAVFYTSGGSESNDTAIKLSRYYWGIKGKPEKIKIIALNNAYHGVTVAAQTATGIPAFHDFARSNIEHVHHAKAHLTNCENGDKNDPDYAQSIRGVIEREGADTVAAVLLEPVQGAGGVHIPPEGYLQAVRKLCDEHNILFIADEVICGFGRTGTMFGVENWDVVPDLMSIAKGISSGYAQLGGVLINDEVKQTLDGFDANLSHGFTYSGHASACAIGLKNIEIMERDGVVENAKKMEAVLKDGLAYLEDKHSIVTNSRAIGLLAAIEIYEDRDTGKLFDPKKLPATTLVDEFFANKLILRALGSNNEIIAIAPPLTITKEEVEKMIAIMDESITSFRKTF</sequence>
<protein>
    <submittedName>
        <fullName evidence="6">Aspartate aminotransferase family protein</fullName>
    </submittedName>
</protein>
<dbReference type="GO" id="GO:0030170">
    <property type="term" value="F:pyridoxal phosphate binding"/>
    <property type="evidence" value="ECO:0007669"/>
    <property type="project" value="InterPro"/>
</dbReference>
<dbReference type="Gene3D" id="3.40.640.10">
    <property type="entry name" value="Type I PLP-dependent aspartate aminotransferase-like (Major domain)"/>
    <property type="match status" value="1"/>
</dbReference>
<dbReference type="PIRSF" id="PIRSF000521">
    <property type="entry name" value="Transaminase_4ab_Lys_Orn"/>
    <property type="match status" value="1"/>
</dbReference>
<dbReference type="FunFam" id="3.40.640.10:FF:000014">
    <property type="entry name" value="Adenosylmethionine-8-amino-7-oxononanoate aminotransferase, probable"/>
    <property type="match status" value="1"/>
</dbReference>
<keyword evidence="2 6" id="KW-0032">Aminotransferase</keyword>
<evidence type="ECO:0000256" key="3">
    <source>
        <dbReference type="ARBA" id="ARBA00022679"/>
    </source>
</evidence>
<gene>
    <name evidence="6" type="ORF">AB4Y30_03215</name>
</gene>
<keyword evidence="4 5" id="KW-0663">Pyridoxal phosphate</keyword>
<dbReference type="InterPro" id="IPR015421">
    <property type="entry name" value="PyrdxlP-dep_Trfase_major"/>
</dbReference>
<dbReference type="Gene3D" id="3.90.1150.10">
    <property type="entry name" value="Aspartate Aminotransferase, domain 1"/>
    <property type="match status" value="1"/>
</dbReference>
<dbReference type="RefSeq" id="WP_368654063.1">
    <property type="nucleotide sequence ID" value="NZ_CP162599.1"/>
</dbReference>
<dbReference type="PANTHER" id="PTHR43094">
    <property type="entry name" value="AMINOTRANSFERASE"/>
    <property type="match status" value="1"/>
</dbReference>
<organism evidence="6">
    <name type="scientific">Ornithinibacillus sp. 4-3</name>
    <dbReference type="NCBI Taxonomy" id="3231488"/>
    <lineage>
        <taxon>Bacteria</taxon>
        <taxon>Bacillati</taxon>
        <taxon>Bacillota</taxon>
        <taxon>Bacilli</taxon>
        <taxon>Bacillales</taxon>
        <taxon>Bacillaceae</taxon>
        <taxon>Ornithinibacillus</taxon>
    </lineage>
</organism>
<dbReference type="InterPro" id="IPR005814">
    <property type="entry name" value="Aminotrans_3"/>
</dbReference>
<evidence type="ECO:0000313" key="6">
    <source>
        <dbReference type="EMBL" id="XDK33381.1"/>
    </source>
</evidence>
<dbReference type="EMBL" id="CP162599">
    <property type="protein sequence ID" value="XDK33381.1"/>
    <property type="molecule type" value="Genomic_DNA"/>
</dbReference>
<name>A0AB39HTQ8_9BACI</name>